<protein>
    <submittedName>
        <fullName evidence="8">U6-Lycotoxin-Lsp1c_1</fullName>
    </submittedName>
</protein>
<proteinExistence type="predicted"/>
<dbReference type="InterPro" id="IPR011142">
    <property type="entry name" value="Spider_toxin_CSTX_Knottin_CS"/>
</dbReference>
<reference evidence="8" key="2">
    <citation type="submission" date="2019-04" db="EMBL/GenBank/DDBJ databases">
        <title>Unravelling the molecular evolution of spider venoms.</title>
        <authorList>
            <person name="Pineda S."/>
        </authorList>
    </citation>
    <scope>NUCLEOTIDE SEQUENCE</scope>
</reference>
<evidence type="ECO:0000256" key="7">
    <source>
        <dbReference type="SAM" id="SignalP"/>
    </source>
</evidence>
<feature type="region of interest" description="Disordered" evidence="6">
    <location>
        <begin position="79"/>
        <end position="113"/>
    </location>
</feature>
<dbReference type="PROSITE" id="PS60029">
    <property type="entry name" value="SPIDER_CSTX"/>
    <property type="match status" value="1"/>
</dbReference>
<name>A0A482ZAW2_9ARAC</name>
<dbReference type="Pfam" id="PF10530">
    <property type="entry name" value="Toxin_35"/>
    <property type="match status" value="1"/>
</dbReference>
<dbReference type="EMBL" id="HAGS01000059">
    <property type="protein sequence ID" value="SMD46689.1"/>
    <property type="molecule type" value="Transcribed_RNA"/>
</dbReference>
<reference evidence="8" key="1">
    <citation type="submission" date="2017-03" db="EMBL/GenBank/DDBJ databases">
        <authorList>
            <person name="QRISCLOUD D."/>
        </authorList>
    </citation>
    <scope>NUCLEOTIDE SEQUENCE</scope>
</reference>
<dbReference type="GO" id="GO:0005576">
    <property type="term" value="C:extracellular region"/>
    <property type="evidence" value="ECO:0007669"/>
    <property type="project" value="UniProtKB-SubCell"/>
</dbReference>
<evidence type="ECO:0000313" key="8">
    <source>
        <dbReference type="EMBL" id="SMD46689.1"/>
    </source>
</evidence>
<evidence type="ECO:0000256" key="1">
    <source>
        <dbReference type="ARBA" id="ARBA00004613"/>
    </source>
</evidence>
<evidence type="ECO:0000256" key="4">
    <source>
        <dbReference type="ARBA" id="ARBA00022729"/>
    </source>
</evidence>
<feature type="signal peptide" evidence="7">
    <location>
        <begin position="1"/>
        <end position="22"/>
    </location>
</feature>
<feature type="chain" id="PRO_5019844795" evidence="7">
    <location>
        <begin position="23"/>
        <end position="113"/>
    </location>
</feature>
<evidence type="ECO:0000256" key="6">
    <source>
        <dbReference type="SAM" id="MobiDB-lite"/>
    </source>
</evidence>
<dbReference type="AlphaFoldDB" id="A0A482ZAW2"/>
<evidence type="ECO:0000256" key="3">
    <source>
        <dbReference type="ARBA" id="ARBA00022656"/>
    </source>
</evidence>
<keyword evidence="4 7" id="KW-0732">Signal</keyword>
<keyword evidence="5" id="KW-1015">Disulfide bond</keyword>
<evidence type="ECO:0000256" key="2">
    <source>
        <dbReference type="ARBA" id="ARBA00022525"/>
    </source>
</evidence>
<sequence length="113" mass="12850">MKVLVLFSVFFLTLFSYSSTEAIDEFDSNAEEDMLSLLGNEEMRAKECTPLLHDCSHDRHSCCRGDLFKYVCECFYPEGPLISDQPDGDYRLNPPSTGFRGPTRLPLSSFTYS</sequence>
<organism evidence="8">
    <name type="scientific">Lycosa sp. SGP-2016</name>
    <dbReference type="NCBI Taxonomy" id="1905177"/>
    <lineage>
        <taxon>Eukaryota</taxon>
        <taxon>Metazoa</taxon>
        <taxon>Ecdysozoa</taxon>
        <taxon>Arthropoda</taxon>
        <taxon>Chelicerata</taxon>
        <taxon>Arachnida</taxon>
        <taxon>Araneae</taxon>
        <taxon>Araneomorphae</taxon>
        <taxon>Entelegynae</taxon>
        <taxon>Lycosoidea</taxon>
        <taxon>Lycosidae</taxon>
        <taxon>Lycosa</taxon>
    </lineage>
</organism>
<keyword evidence="3" id="KW-0800">Toxin</keyword>
<comment type="subcellular location">
    <subcellularLocation>
        <location evidence="1">Secreted</location>
    </subcellularLocation>
</comment>
<keyword evidence="2" id="KW-0964">Secreted</keyword>
<dbReference type="GO" id="GO:0090729">
    <property type="term" value="F:toxin activity"/>
    <property type="evidence" value="ECO:0007669"/>
    <property type="project" value="UniProtKB-KW"/>
</dbReference>
<dbReference type="InterPro" id="IPR019553">
    <property type="entry name" value="Spider_toxin_CSTX_knottin"/>
</dbReference>
<accession>A0A482ZAW2</accession>
<evidence type="ECO:0000256" key="5">
    <source>
        <dbReference type="ARBA" id="ARBA00023157"/>
    </source>
</evidence>